<evidence type="ECO:0000313" key="6">
    <source>
        <dbReference type="EMBL" id="JAC20222.1"/>
    </source>
</evidence>
<evidence type="ECO:0000259" key="5">
    <source>
        <dbReference type="PROSITE" id="PS50076"/>
    </source>
</evidence>
<proteinExistence type="evidence at transcript level"/>
<protein>
    <submittedName>
        <fullName evidence="6">Putative dnaj molecular chaperone similarity domain protein</fullName>
    </submittedName>
</protein>
<evidence type="ECO:0000256" key="4">
    <source>
        <dbReference type="ARBA" id="ARBA00023004"/>
    </source>
</evidence>
<dbReference type="Pfam" id="PF05207">
    <property type="entry name" value="Zn_ribbon_CSL"/>
    <property type="match status" value="1"/>
</dbReference>
<dbReference type="PRINTS" id="PR00625">
    <property type="entry name" value="JDOMAIN"/>
</dbReference>
<comment type="similarity">
    <text evidence="1">Belongs to the DPH4 family.</text>
</comment>
<dbReference type="Pfam" id="PF00226">
    <property type="entry name" value="DnaJ"/>
    <property type="match status" value="1"/>
</dbReference>
<organism evidence="6">
    <name type="scientific">Amblyomma cajennense</name>
    <name type="common">Cayenne tick</name>
    <name type="synonym">Acarus cajennensis</name>
    <dbReference type="NCBI Taxonomy" id="34607"/>
    <lineage>
        <taxon>Eukaryota</taxon>
        <taxon>Metazoa</taxon>
        <taxon>Ecdysozoa</taxon>
        <taxon>Arthropoda</taxon>
        <taxon>Chelicerata</taxon>
        <taxon>Arachnida</taxon>
        <taxon>Acari</taxon>
        <taxon>Parasitiformes</taxon>
        <taxon>Ixodida</taxon>
        <taxon>Ixodoidea</taxon>
        <taxon>Ixodidae</taxon>
        <taxon>Amblyomminae</taxon>
        <taxon>Amblyomma</taxon>
    </lineage>
</organism>
<dbReference type="EMBL" id="GBBK01004260">
    <property type="protein sequence ID" value="JAC20222.1"/>
    <property type="molecule type" value="mRNA"/>
</dbReference>
<dbReference type="PROSITE" id="PS50076">
    <property type="entry name" value="DNAJ_2"/>
    <property type="match status" value="1"/>
</dbReference>
<dbReference type="PANTHER" id="PTHR45255">
    <property type="entry name" value="DNAJ HOMOLOG SUBFAMILY C MEMBER 24"/>
    <property type="match status" value="1"/>
</dbReference>
<dbReference type="InterPro" id="IPR036869">
    <property type="entry name" value="J_dom_sf"/>
</dbReference>
<dbReference type="InterPro" id="IPR007872">
    <property type="entry name" value="DPH_MB_dom"/>
</dbReference>
<dbReference type="Gene3D" id="1.10.287.110">
    <property type="entry name" value="DnaJ domain"/>
    <property type="match status" value="1"/>
</dbReference>
<dbReference type="SUPFAM" id="SSF46565">
    <property type="entry name" value="Chaperone J-domain"/>
    <property type="match status" value="1"/>
</dbReference>
<evidence type="ECO:0000256" key="1">
    <source>
        <dbReference type="ARBA" id="ARBA00006169"/>
    </source>
</evidence>
<dbReference type="InterPro" id="IPR036671">
    <property type="entry name" value="DPH_MB_sf"/>
</dbReference>
<keyword evidence="3" id="KW-0862">Zinc</keyword>
<dbReference type="AlphaFoldDB" id="A0A023FF87"/>
<dbReference type="GO" id="GO:0001671">
    <property type="term" value="F:ATPase activator activity"/>
    <property type="evidence" value="ECO:0007669"/>
    <property type="project" value="TreeGrafter"/>
</dbReference>
<dbReference type="CDD" id="cd06257">
    <property type="entry name" value="DnaJ"/>
    <property type="match status" value="1"/>
</dbReference>
<name>A0A023FF87_AMBCJ</name>
<keyword evidence="2" id="KW-0479">Metal-binding</keyword>
<dbReference type="SMART" id="SM00271">
    <property type="entry name" value="DnaJ"/>
    <property type="match status" value="1"/>
</dbReference>
<dbReference type="GO" id="GO:0008198">
    <property type="term" value="F:ferrous iron binding"/>
    <property type="evidence" value="ECO:0007669"/>
    <property type="project" value="TreeGrafter"/>
</dbReference>
<accession>A0A023FF87</accession>
<dbReference type="PANTHER" id="PTHR45255:SF1">
    <property type="entry name" value="DNAJ HOMOLOG SUBFAMILY C MEMBER 24"/>
    <property type="match status" value="1"/>
</dbReference>
<evidence type="ECO:0000256" key="2">
    <source>
        <dbReference type="ARBA" id="ARBA00022723"/>
    </source>
</evidence>
<dbReference type="Gene3D" id="3.10.660.10">
    <property type="entry name" value="DPH Zinc finger"/>
    <property type="match status" value="1"/>
</dbReference>
<keyword evidence="4" id="KW-0408">Iron</keyword>
<reference evidence="6" key="1">
    <citation type="submission" date="2014-03" db="EMBL/GenBank/DDBJ databases">
        <title>The sialotranscriptome of Amblyomma triste, Amblyomma parvum and Amblyomma cajennense ticks, uncovered by 454-based RNA-seq.</title>
        <authorList>
            <person name="Garcia G.R."/>
            <person name="Gardinassi L.G."/>
            <person name="Ribeiro J.M."/>
            <person name="Anatriello E."/>
            <person name="Ferreira B.R."/>
            <person name="Moreira H.N."/>
            <person name="Mafra C."/>
            <person name="Olegario M.M."/>
            <person name="Szabo P.J."/>
            <person name="Miranda-Santos I.K."/>
            <person name="Maruyama S.R."/>
        </authorList>
    </citation>
    <scope>NUCLEOTIDE SEQUENCE</scope>
    <source>
        <strain evidence="6">Uberlandia</strain>
        <tissue evidence="6">Salivary glands</tissue>
    </source>
</reference>
<dbReference type="SUPFAM" id="SSF144217">
    <property type="entry name" value="CSL zinc finger"/>
    <property type="match status" value="1"/>
</dbReference>
<dbReference type="InterPro" id="IPR001623">
    <property type="entry name" value="DnaJ_domain"/>
</dbReference>
<evidence type="ECO:0000256" key="3">
    <source>
        <dbReference type="ARBA" id="ARBA00022833"/>
    </source>
</evidence>
<sequence length="129" mass="14800">MGDYYDILEVRRDAPTEEIKKCYRKKVLQLHPDKKSTDDSEEFVRLNIAWKTLCDEQKRREYDATVQHRTAVSNPPISEEVLLSEMTVRADGTVSWSCRCGGEYVLSEAPSQETLVGCDACSFHILIRV</sequence>
<feature type="domain" description="J" evidence="5">
    <location>
        <begin position="3"/>
        <end position="66"/>
    </location>
</feature>